<feature type="compositionally biased region" description="Polar residues" evidence="1">
    <location>
        <begin position="231"/>
        <end position="240"/>
    </location>
</feature>
<feature type="region of interest" description="Disordered" evidence="1">
    <location>
        <begin position="230"/>
        <end position="256"/>
    </location>
</feature>
<dbReference type="EMBL" id="ML179140">
    <property type="protein sequence ID" value="THU98211.1"/>
    <property type="molecule type" value="Genomic_DNA"/>
</dbReference>
<protein>
    <recommendedName>
        <fullName evidence="5">Macrofage activating glyco protein</fullName>
    </recommendedName>
</protein>
<reference evidence="3 4" key="1">
    <citation type="journal article" date="2019" name="Nat. Ecol. Evol.">
        <title>Megaphylogeny resolves global patterns of mushroom evolution.</title>
        <authorList>
            <person name="Varga T."/>
            <person name="Krizsan K."/>
            <person name="Foldi C."/>
            <person name="Dima B."/>
            <person name="Sanchez-Garcia M."/>
            <person name="Sanchez-Ramirez S."/>
            <person name="Szollosi G.J."/>
            <person name="Szarkandi J.G."/>
            <person name="Papp V."/>
            <person name="Albert L."/>
            <person name="Andreopoulos W."/>
            <person name="Angelini C."/>
            <person name="Antonin V."/>
            <person name="Barry K.W."/>
            <person name="Bougher N.L."/>
            <person name="Buchanan P."/>
            <person name="Buyck B."/>
            <person name="Bense V."/>
            <person name="Catcheside P."/>
            <person name="Chovatia M."/>
            <person name="Cooper J."/>
            <person name="Damon W."/>
            <person name="Desjardin D."/>
            <person name="Finy P."/>
            <person name="Geml J."/>
            <person name="Haridas S."/>
            <person name="Hughes K."/>
            <person name="Justo A."/>
            <person name="Karasinski D."/>
            <person name="Kautmanova I."/>
            <person name="Kiss B."/>
            <person name="Kocsube S."/>
            <person name="Kotiranta H."/>
            <person name="LaButti K.M."/>
            <person name="Lechner B.E."/>
            <person name="Liimatainen K."/>
            <person name="Lipzen A."/>
            <person name="Lukacs Z."/>
            <person name="Mihaltcheva S."/>
            <person name="Morgado L.N."/>
            <person name="Niskanen T."/>
            <person name="Noordeloos M.E."/>
            <person name="Ohm R.A."/>
            <person name="Ortiz-Santana B."/>
            <person name="Ovrebo C."/>
            <person name="Racz N."/>
            <person name="Riley R."/>
            <person name="Savchenko A."/>
            <person name="Shiryaev A."/>
            <person name="Soop K."/>
            <person name="Spirin V."/>
            <person name="Szebenyi C."/>
            <person name="Tomsovsky M."/>
            <person name="Tulloss R.E."/>
            <person name="Uehling J."/>
            <person name="Grigoriev I.V."/>
            <person name="Vagvolgyi C."/>
            <person name="Papp T."/>
            <person name="Martin F.M."/>
            <person name="Miettinen O."/>
            <person name="Hibbett D.S."/>
            <person name="Nagy L.G."/>
        </authorList>
    </citation>
    <scope>NUCLEOTIDE SEQUENCE [LARGE SCALE GENOMIC DNA]</scope>
    <source>
        <strain evidence="3 4">CBS 962.96</strain>
    </source>
</reference>
<evidence type="ECO:0000256" key="1">
    <source>
        <dbReference type="SAM" id="MobiDB-lite"/>
    </source>
</evidence>
<feature type="region of interest" description="Disordered" evidence="1">
    <location>
        <begin position="273"/>
        <end position="316"/>
    </location>
</feature>
<dbReference type="Proteomes" id="UP000297245">
    <property type="component" value="Unassembled WGS sequence"/>
</dbReference>
<feature type="signal peptide" evidence="2">
    <location>
        <begin position="1"/>
        <end position="19"/>
    </location>
</feature>
<feature type="chain" id="PRO_5020730887" description="Macrofage activating glyco protein" evidence="2">
    <location>
        <begin position="20"/>
        <end position="347"/>
    </location>
</feature>
<evidence type="ECO:0000313" key="4">
    <source>
        <dbReference type="Proteomes" id="UP000297245"/>
    </source>
</evidence>
<evidence type="ECO:0008006" key="5">
    <source>
        <dbReference type="Google" id="ProtNLM"/>
    </source>
</evidence>
<dbReference type="AlphaFoldDB" id="A0A4S8M801"/>
<gene>
    <name evidence="3" type="ORF">K435DRAFT_661366</name>
</gene>
<accession>A0A4S8M801</accession>
<dbReference type="OrthoDB" id="2564904at2759"/>
<name>A0A4S8M801_DENBC</name>
<proteinExistence type="predicted"/>
<organism evidence="3 4">
    <name type="scientific">Dendrothele bispora (strain CBS 962.96)</name>
    <dbReference type="NCBI Taxonomy" id="1314807"/>
    <lineage>
        <taxon>Eukaryota</taxon>
        <taxon>Fungi</taxon>
        <taxon>Dikarya</taxon>
        <taxon>Basidiomycota</taxon>
        <taxon>Agaricomycotina</taxon>
        <taxon>Agaricomycetes</taxon>
        <taxon>Agaricomycetidae</taxon>
        <taxon>Agaricales</taxon>
        <taxon>Agaricales incertae sedis</taxon>
        <taxon>Dendrothele</taxon>
    </lineage>
</organism>
<keyword evidence="2" id="KW-0732">Signal</keyword>
<evidence type="ECO:0000256" key="2">
    <source>
        <dbReference type="SAM" id="SignalP"/>
    </source>
</evidence>
<sequence length="347" mass="35991">MLPVTLASLSIFFSSSAYAQYSATYLPSNAPPTTEEGQTGTNQCGTGSNQTSMCQNAYINSVDDFCIWAPPQPGPKSDIGDTERIEVAWCLKSGYGTRLIPDGTIRGAHFVKTPDFIQVTGVGDLTKINVPARDAGGELDPHGADGNGNPVGGLVFSNAYGELEQMFEWTNFVSDTEFCFRACKPGSDMAPTWCQHIYDEMGCEWNMPANYDAGIFEQCAGDSGEPMGVYGQSTFHQGDGNTPAPHPVPSSSQCTTTTTIGGGVAASSSAVTSASGSNSITTTGSPASTTSTGRSVSSASGSASGSTVPTNNADNNSAFSTIATDVQSTVLNVFTALFLVGSSMILL</sequence>
<keyword evidence="4" id="KW-1185">Reference proteome</keyword>
<feature type="compositionally biased region" description="Low complexity" evidence="1">
    <location>
        <begin position="273"/>
        <end position="307"/>
    </location>
</feature>
<evidence type="ECO:0000313" key="3">
    <source>
        <dbReference type="EMBL" id="THU98211.1"/>
    </source>
</evidence>